<evidence type="ECO:0000256" key="4">
    <source>
        <dbReference type="ARBA" id="ARBA00022989"/>
    </source>
</evidence>
<dbReference type="CDD" id="cd13957">
    <property type="entry name" value="PT_UbiA_Cox10"/>
    <property type="match status" value="1"/>
</dbReference>
<evidence type="ECO:0000256" key="1">
    <source>
        <dbReference type="ARBA" id="ARBA00004141"/>
    </source>
</evidence>
<sequence length="312" mass="34796">MKDQASLELGAESVAAAAETAQAEPVSWKDFVQLAKPGIIFSNLITAFGGFWVASKWNIDWALMIYTLIGTALVMGGGCVLNNYLDRDLDIKMARTQNRPTASGKISAQTVLWYGITLSIAGVALLWFGANSIAAMLGLIGLFLYVWVYTAWFKRTSVWNTFVGSFSGAMPPVIGYCAVHPNPDTGALLLFLIMFLWQPPHFWALAIRRMEDYRNAGYPMLPVVKGTYQTKISMIRYVVLLVPVSMLLSVYGYAGQIYFYASAVMGLYWAYLCIKGFKAEDEELWAKKTFIYSINYLTLLFIIMVINTPHIG</sequence>
<comment type="subunit">
    <text evidence="8">Interacts with CtaA.</text>
</comment>
<dbReference type="HAMAP" id="MF_00154">
    <property type="entry name" value="CyoE_CtaB"/>
    <property type="match status" value="1"/>
</dbReference>
<comment type="catalytic activity">
    <reaction evidence="7 8">
        <text>heme b + (2E,6E)-farnesyl diphosphate + H2O = Fe(II)-heme o + diphosphate</text>
        <dbReference type="Rhea" id="RHEA:28070"/>
        <dbReference type="ChEBI" id="CHEBI:15377"/>
        <dbReference type="ChEBI" id="CHEBI:33019"/>
        <dbReference type="ChEBI" id="CHEBI:60344"/>
        <dbReference type="ChEBI" id="CHEBI:60530"/>
        <dbReference type="ChEBI" id="CHEBI:175763"/>
        <dbReference type="EC" id="2.5.1.141"/>
    </reaction>
</comment>
<dbReference type="RefSeq" id="WP_269886035.1">
    <property type="nucleotide sequence ID" value="NZ_JAQAGZ010000040.1"/>
</dbReference>
<evidence type="ECO:0000313" key="9">
    <source>
        <dbReference type="EMBL" id="MCZ8517507.1"/>
    </source>
</evidence>
<protein>
    <recommendedName>
        <fullName evidence="8">Protoheme IX farnesyltransferase</fullName>
        <ecNumber evidence="8">2.5.1.141</ecNumber>
    </recommendedName>
    <alternativeName>
        <fullName evidence="8">Heme B farnesyltransferase</fullName>
    </alternativeName>
    <alternativeName>
        <fullName evidence="8">Heme O synthase</fullName>
    </alternativeName>
</protein>
<dbReference type="GO" id="GO:0008495">
    <property type="term" value="F:protoheme IX farnesyltransferase activity"/>
    <property type="evidence" value="ECO:0007669"/>
    <property type="project" value="UniProtKB-EC"/>
</dbReference>
<dbReference type="InterPro" id="IPR000537">
    <property type="entry name" value="UbiA_prenyltransferase"/>
</dbReference>
<evidence type="ECO:0000256" key="6">
    <source>
        <dbReference type="ARBA" id="ARBA00023136"/>
    </source>
</evidence>
<keyword evidence="5 8" id="KW-0350">Heme biosynthesis</keyword>
<evidence type="ECO:0000256" key="7">
    <source>
        <dbReference type="ARBA" id="ARBA00047690"/>
    </source>
</evidence>
<dbReference type="EMBL" id="JAQAGZ010000040">
    <property type="protein sequence ID" value="MCZ8517507.1"/>
    <property type="molecule type" value="Genomic_DNA"/>
</dbReference>
<gene>
    <name evidence="9" type="primary">cyoE</name>
    <name evidence="8" type="synonym">ctaB</name>
    <name evidence="9" type="ORF">O9H85_35250</name>
</gene>
<keyword evidence="3 8" id="KW-0812">Transmembrane</keyword>
<evidence type="ECO:0000256" key="2">
    <source>
        <dbReference type="ARBA" id="ARBA00022679"/>
    </source>
</evidence>
<keyword evidence="6 8" id="KW-0472">Membrane</keyword>
<dbReference type="PROSITE" id="PS00943">
    <property type="entry name" value="UBIA"/>
    <property type="match status" value="1"/>
</dbReference>
<keyword evidence="4 8" id="KW-1133">Transmembrane helix</keyword>
<evidence type="ECO:0000256" key="8">
    <source>
        <dbReference type="HAMAP-Rule" id="MF_00154"/>
    </source>
</evidence>
<keyword evidence="10" id="KW-1185">Reference proteome</keyword>
<evidence type="ECO:0000256" key="3">
    <source>
        <dbReference type="ARBA" id="ARBA00022692"/>
    </source>
</evidence>
<proteinExistence type="inferred from homology"/>
<keyword evidence="8" id="KW-1003">Cell membrane</keyword>
<dbReference type="NCBIfam" id="NF003349">
    <property type="entry name" value="PRK04375.1-2"/>
    <property type="match status" value="1"/>
</dbReference>
<feature type="transmembrane region" description="Helical" evidence="8">
    <location>
        <begin position="187"/>
        <end position="206"/>
    </location>
</feature>
<comment type="subcellular location">
    <subcellularLocation>
        <location evidence="8">Cell membrane</location>
        <topology evidence="8">Multi-pass membrane protein</topology>
    </subcellularLocation>
    <subcellularLocation>
        <location evidence="1">Membrane</location>
        <topology evidence="1">Multi-pass membrane protein</topology>
    </subcellularLocation>
</comment>
<dbReference type="PANTHER" id="PTHR43448:SF2">
    <property type="entry name" value="PROTOHEME IX FARNESYLTRANSFERASE, MITOCHONDRIAL"/>
    <property type="match status" value="1"/>
</dbReference>
<reference evidence="9 10" key="1">
    <citation type="submission" date="2022-12" db="EMBL/GenBank/DDBJ databases">
        <title>Draft genome sequence of Paenibacillus sp. dW9.</title>
        <authorList>
            <person name="Choi E.-W."/>
            <person name="Kim D.-U."/>
        </authorList>
    </citation>
    <scope>NUCLEOTIDE SEQUENCE [LARGE SCALE GENOMIC DNA]</scope>
    <source>
        <strain evidence="10">dW9</strain>
    </source>
</reference>
<dbReference type="Pfam" id="PF01040">
    <property type="entry name" value="UbiA"/>
    <property type="match status" value="1"/>
</dbReference>
<dbReference type="NCBIfam" id="NF003348">
    <property type="entry name" value="PRK04375.1-1"/>
    <property type="match status" value="1"/>
</dbReference>
<feature type="transmembrane region" description="Helical" evidence="8">
    <location>
        <begin position="106"/>
        <end position="127"/>
    </location>
</feature>
<dbReference type="NCBIfam" id="TIGR01473">
    <property type="entry name" value="cyoE_ctaB"/>
    <property type="match status" value="1"/>
</dbReference>
<feature type="transmembrane region" description="Helical" evidence="8">
    <location>
        <begin position="61"/>
        <end position="85"/>
    </location>
</feature>
<dbReference type="InterPro" id="IPR044878">
    <property type="entry name" value="UbiA_sf"/>
</dbReference>
<dbReference type="InterPro" id="IPR030470">
    <property type="entry name" value="UbiA_prenylTrfase_CS"/>
</dbReference>
<evidence type="ECO:0000313" key="10">
    <source>
        <dbReference type="Proteomes" id="UP001527882"/>
    </source>
</evidence>
<evidence type="ECO:0000256" key="5">
    <source>
        <dbReference type="ARBA" id="ARBA00023133"/>
    </source>
</evidence>
<dbReference type="Proteomes" id="UP001527882">
    <property type="component" value="Unassembled WGS sequence"/>
</dbReference>
<name>A0ABT4QL22_9BACL</name>
<feature type="transmembrane region" description="Helical" evidence="8">
    <location>
        <begin position="159"/>
        <end position="181"/>
    </location>
</feature>
<organism evidence="9 10">
    <name type="scientific">Paenibacillus gyeongsangnamensis</name>
    <dbReference type="NCBI Taxonomy" id="3388067"/>
    <lineage>
        <taxon>Bacteria</taxon>
        <taxon>Bacillati</taxon>
        <taxon>Bacillota</taxon>
        <taxon>Bacilli</taxon>
        <taxon>Bacillales</taxon>
        <taxon>Paenibacillaceae</taxon>
        <taxon>Paenibacillus</taxon>
    </lineage>
</organism>
<feature type="transmembrane region" description="Helical" evidence="8">
    <location>
        <begin position="133"/>
        <end position="152"/>
    </location>
</feature>
<comment type="similarity">
    <text evidence="8">Belongs to the UbiA prenyltransferase family. Protoheme IX farnesyltransferase subfamily.</text>
</comment>
<feature type="transmembrane region" description="Helical" evidence="8">
    <location>
        <begin position="38"/>
        <end position="55"/>
    </location>
</feature>
<comment type="pathway">
    <text evidence="8">Porphyrin-containing compound metabolism; heme O biosynthesis; heme O from protoheme: step 1/1.</text>
</comment>
<comment type="miscellaneous">
    <text evidence="8">Carbon 2 of the heme B porphyrin ring is defined according to the Fischer nomenclature.</text>
</comment>
<dbReference type="PANTHER" id="PTHR43448">
    <property type="entry name" value="PROTOHEME IX FARNESYLTRANSFERASE, MITOCHONDRIAL"/>
    <property type="match status" value="1"/>
</dbReference>
<comment type="caution">
    <text evidence="9">The sequence shown here is derived from an EMBL/GenBank/DDBJ whole genome shotgun (WGS) entry which is preliminary data.</text>
</comment>
<accession>A0ABT4QL22</accession>
<feature type="transmembrane region" description="Helical" evidence="8">
    <location>
        <begin position="289"/>
        <end position="306"/>
    </location>
</feature>
<dbReference type="Gene3D" id="1.10.357.140">
    <property type="entry name" value="UbiA prenyltransferase"/>
    <property type="match status" value="1"/>
</dbReference>
<comment type="function">
    <text evidence="8">Converts heme B (protoheme IX) to heme O by substitution of the vinyl group on carbon 2 of heme B porphyrin ring with a hydroxyethyl farnesyl side group.</text>
</comment>
<keyword evidence="2 8" id="KW-0808">Transferase</keyword>
<dbReference type="InterPro" id="IPR006369">
    <property type="entry name" value="Protohaem_IX_farnesylTrfase"/>
</dbReference>
<feature type="transmembrane region" description="Helical" evidence="8">
    <location>
        <begin position="234"/>
        <end position="251"/>
    </location>
</feature>
<dbReference type="EC" id="2.5.1.141" evidence="8"/>